<dbReference type="EMBL" id="SMAI01000009">
    <property type="protein sequence ID" value="TCT03555.1"/>
    <property type="molecule type" value="Genomic_DNA"/>
</dbReference>
<organism evidence="2 3">
    <name type="scientific">Aquabacter spiritensis</name>
    <dbReference type="NCBI Taxonomy" id="933073"/>
    <lineage>
        <taxon>Bacteria</taxon>
        <taxon>Pseudomonadati</taxon>
        <taxon>Pseudomonadota</taxon>
        <taxon>Alphaproteobacteria</taxon>
        <taxon>Hyphomicrobiales</taxon>
        <taxon>Xanthobacteraceae</taxon>
        <taxon>Aquabacter</taxon>
    </lineage>
</organism>
<keyword evidence="1" id="KW-0175">Coiled coil</keyword>
<keyword evidence="2" id="KW-0132">Cell division</keyword>
<dbReference type="Proteomes" id="UP000294664">
    <property type="component" value="Unassembled WGS sequence"/>
</dbReference>
<protein>
    <submittedName>
        <fullName evidence="2">Cell division protein FtsB</fullName>
    </submittedName>
</protein>
<accession>A0A4R3LXU5</accession>
<comment type="caution">
    <text evidence="2">The sequence shown here is derived from an EMBL/GenBank/DDBJ whole genome shotgun (WGS) entry which is preliminary data.</text>
</comment>
<keyword evidence="3" id="KW-1185">Reference proteome</keyword>
<dbReference type="Pfam" id="PF04977">
    <property type="entry name" value="DivIC"/>
    <property type="match status" value="1"/>
</dbReference>
<feature type="coiled-coil region" evidence="1">
    <location>
        <begin position="41"/>
        <end position="68"/>
    </location>
</feature>
<keyword evidence="2" id="KW-0131">Cell cycle</keyword>
<gene>
    <name evidence="2" type="ORF">EDC64_109105</name>
</gene>
<name>A0A4R3LXU5_9HYPH</name>
<dbReference type="RefSeq" id="WP_132032618.1">
    <property type="nucleotide sequence ID" value="NZ_SMAI01000009.1"/>
</dbReference>
<dbReference type="InterPro" id="IPR007060">
    <property type="entry name" value="FtsL/DivIC"/>
</dbReference>
<dbReference type="OrthoDB" id="9815600at2"/>
<evidence type="ECO:0000313" key="3">
    <source>
        <dbReference type="Proteomes" id="UP000294664"/>
    </source>
</evidence>
<reference evidence="2 3" key="1">
    <citation type="submission" date="2019-03" db="EMBL/GenBank/DDBJ databases">
        <title>Genomic Encyclopedia of Type Strains, Phase IV (KMG-IV): sequencing the most valuable type-strain genomes for metagenomic binning, comparative biology and taxonomic classification.</title>
        <authorList>
            <person name="Goeker M."/>
        </authorList>
    </citation>
    <scope>NUCLEOTIDE SEQUENCE [LARGE SCALE GENOMIC DNA]</scope>
    <source>
        <strain evidence="2 3">DSM 9035</strain>
    </source>
</reference>
<sequence length="105" mass="11821">MQTRSRLRSILSALTLYAVAAGVIGYFAHHAYSGDHGLRAKRSFLQEMAELEAELAKLRAVRTAIEHKVSLLDARRLDPDLLDEEGRRQLDFVHAKDLVLLKPAQ</sequence>
<dbReference type="GO" id="GO:0051301">
    <property type="term" value="P:cell division"/>
    <property type="evidence" value="ECO:0007669"/>
    <property type="project" value="UniProtKB-KW"/>
</dbReference>
<evidence type="ECO:0000256" key="1">
    <source>
        <dbReference type="SAM" id="Coils"/>
    </source>
</evidence>
<proteinExistence type="predicted"/>
<dbReference type="AlphaFoldDB" id="A0A4R3LXU5"/>
<evidence type="ECO:0000313" key="2">
    <source>
        <dbReference type="EMBL" id="TCT03555.1"/>
    </source>
</evidence>